<feature type="compositionally biased region" description="Basic and acidic residues" evidence="1">
    <location>
        <begin position="697"/>
        <end position="730"/>
    </location>
</feature>
<evidence type="ECO:0000256" key="1">
    <source>
        <dbReference type="SAM" id="MobiDB-lite"/>
    </source>
</evidence>
<proteinExistence type="predicted"/>
<feature type="region of interest" description="Disordered" evidence="1">
    <location>
        <begin position="640"/>
        <end position="740"/>
    </location>
</feature>
<dbReference type="SUPFAM" id="SSF56219">
    <property type="entry name" value="DNase I-like"/>
    <property type="match status" value="1"/>
</dbReference>
<dbReference type="GeneID" id="33563114"/>
<protein>
    <recommendedName>
        <fullName evidence="2">Inositol polyphosphate-related phosphatase domain-containing protein</fullName>
    </recommendedName>
</protein>
<dbReference type="GO" id="GO:0046856">
    <property type="term" value="P:phosphatidylinositol dephosphorylation"/>
    <property type="evidence" value="ECO:0007669"/>
    <property type="project" value="InterPro"/>
</dbReference>
<comment type="caution">
    <text evidence="3">The sequence shown here is derived from an EMBL/GenBank/DDBJ whole genome shotgun (WGS) entry which is preliminary data.</text>
</comment>
<feature type="domain" description="Inositol polyphosphate-related phosphatase" evidence="2">
    <location>
        <begin position="475"/>
        <end position="767"/>
    </location>
</feature>
<dbReference type="RefSeq" id="XP_021886384.1">
    <property type="nucleotide sequence ID" value="XM_022021270.1"/>
</dbReference>
<dbReference type="InParanoid" id="A0A1Y2H3Z6"/>
<dbReference type="EMBL" id="MCFF01000001">
    <property type="protein sequence ID" value="ORZ28711.1"/>
    <property type="molecule type" value="Genomic_DNA"/>
</dbReference>
<feature type="region of interest" description="Disordered" evidence="1">
    <location>
        <begin position="210"/>
        <end position="264"/>
    </location>
</feature>
<dbReference type="InterPro" id="IPR000300">
    <property type="entry name" value="IPPc"/>
</dbReference>
<feature type="compositionally biased region" description="Pro residues" evidence="1">
    <location>
        <begin position="252"/>
        <end position="261"/>
    </location>
</feature>
<feature type="compositionally biased region" description="Polar residues" evidence="1">
    <location>
        <begin position="335"/>
        <end position="346"/>
    </location>
</feature>
<evidence type="ECO:0000313" key="3">
    <source>
        <dbReference type="EMBL" id="ORZ28711.1"/>
    </source>
</evidence>
<dbReference type="Gene3D" id="3.60.10.10">
    <property type="entry name" value="Endonuclease/exonuclease/phosphatase"/>
    <property type="match status" value="1"/>
</dbReference>
<accession>A0A1Y2H3Z6</accession>
<dbReference type="Pfam" id="PF22669">
    <property type="entry name" value="Exo_endo_phos2"/>
    <property type="match status" value="1"/>
</dbReference>
<organism evidence="3 4">
    <name type="scientific">Lobosporangium transversale</name>
    <dbReference type="NCBI Taxonomy" id="64571"/>
    <lineage>
        <taxon>Eukaryota</taxon>
        <taxon>Fungi</taxon>
        <taxon>Fungi incertae sedis</taxon>
        <taxon>Mucoromycota</taxon>
        <taxon>Mortierellomycotina</taxon>
        <taxon>Mortierellomycetes</taxon>
        <taxon>Mortierellales</taxon>
        <taxon>Mortierellaceae</taxon>
        <taxon>Lobosporangium</taxon>
    </lineage>
</organism>
<dbReference type="STRING" id="64571.A0A1Y2H3Z6"/>
<feature type="compositionally biased region" description="Polar residues" evidence="1">
    <location>
        <begin position="430"/>
        <end position="439"/>
    </location>
</feature>
<evidence type="ECO:0000313" key="4">
    <source>
        <dbReference type="Proteomes" id="UP000193648"/>
    </source>
</evidence>
<dbReference type="GO" id="GO:0004439">
    <property type="term" value="F:phosphatidylinositol-4,5-bisphosphate 5-phosphatase activity"/>
    <property type="evidence" value="ECO:0007669"/>
    <property type="project" value="TreeGrafter"/>
</dbReference>
<feature type="compositionally biased region" description="Polar residues" evidence="1">
    <location>
        <begin position="731"/>
        <end position="740"/>
    </location>
</feature>
<dbReference type="Proteomes" id="UP000193648">
    <property type="component" value="Unassembled WGS sequence"/>
</dbReference>
<reference evidence="3 4" key="1">
    <citation type="submission" date="2016-07" db="EMBL/GenBank/DDBJ databases">
        <title>Pervasive Adenine N6-methylation of Active Genes in Fungi.</title>
        <authorList>
            <consortium name="DOE Joint Genome Institute"/>
            <person name="Mondo S.J."/>
            <person name="Dannebaum R.O."/>
            <person name="Kuo R.C."/>
            <person name="Labutti K."/>
            <person name="Haridas S."/>
            <person name="Kuo A."/>
            <person name="Salamov A."/>
            <person name="Ahrendt S.R."/>
            <person name="Lipzen A."/>
            <person name="Sullivan W."/>
            <person name="Andreopoulos W.B."/>
            <person name="Clum A."/>
            <person name="Lindquist E."/>
            <person name="Daum C."/>
            <person name="Ramamoorthy G.K."/>
            <person name="Gryganskyi A."/>
            <person name="Culley D."/>
            <person name="Magnuson J.K."/>
            <person name="James T.Y."/>
            <person name="O'Malley M.A."/>
            <person name="Stajich J.E."/>
            <person name="Spatafora J.W."/>
            <person name="Visel A."/>
            <person name="Grigoriev I.V."/>
        </authorList>
    </citation>
    <scope>NUCLEOTIDE SEQUENCE [LARGE SCALE GENOMIC DNA]</scope>
    <source>
        <strain evidence="3 4">NRRL 3116</strain>
    </source>
</reference>
<dbReference type="PANTHER" id="PTHR11200:SF275">
    <property type="entry name" value="LD06095P"/>
    <property type="match status" value="1"/>
</dbReference>
<feature type="compositionally biased region" description="Low complexity" evidence="1">
    <location>
        <begin position="318"/>
        <end position="334"/>
    </location>
</feature>
<feature type="compositionally biased region" description="Basic and acidic residues" evidence="1">
    <location>
        <begin position="216"/>
        <end position="230"/>
    </location>
</feature>
<name>A0A1Y2H3Z6_9FUNG</name>
<dbReference type="InterPro" id="IPR036691">
    <property type="entry name" value="Endo/exonu/phosph_ase_sf"/>
</dbReference>
<dbReference type="OrthoDB" id="405996at2759"/>
<feature type="region of interest" description="Disordered" evidence="1">
    <location>
        <begin position="300"/>
        <end position="377"/>
    </location>
</feature>
<feature type="compositionally biased region" description="Low complexity" evidence="1">
    <location>
        <begin position="659"/>
        <end position="672"/>
    </location>
</feature>
<keyword evidence="4" id="KW-1185">Reference proteome</keyword>
<dbReference type="AlphaFoldDB" id="A0A1Y2H3Z6"/>
<feature type="region of interest" description="Disordered" evidence="1">
    <location>
        <begin position="410"/>
        <end position="448"/>
    </location>
</feature>
<dbReference type="PANTHER" id="PTHR11200">
    <property type="entry name" value="INOSITOL 5-PHOSPHATASE"/>
    <property type="match status" value="1"/>
</dbReference>
<evidence type="ECO:0000259" key="2">
    <source>
        <dbReference type="SMART" id="SM00128"/>
    </source>
</evidence>
<gene>
    <name evidence="3" type="ORF">BCR41DRAFT_3172</name>
</gene>
<sequence>MDAWVSPLVKWFNGEGASVAVVQEPTEDAELPATDIGANQSTEQKERAQTIRNPSPIDHLLQQSTALKHGLSQDTHEQHYTHPTKKMLSIKDVLADPSSEGLQSQRTFVDSDPSLLMKFSNEDFIPTSAPVPTSTSVASTLPIPTAVALDEDVIGSILNTQQPQQILRDNPALTADQIASTPTPDSQPTRPKISIRSIVHALEWMIHNNNNRKRNKNEEETVIDDNHSYDTKTSSQQETSKRRKQRKQPSHPASPPPPPRPMISRTRLKVFVGTWNMMGQIPHISEGLTGFLEVQDPVVQNQQQQNCPDEQHKPGNFPSSPLLSPLSTLSEPDSNPSSTGTTQFQETVERKQKQQKQQQKPQHFARGIPSSMSTPNLLLSQSSMMSDTNSTEAPRQEFKQRGLFNRFKYKNNHKSSSGSNNGTPRVNLKPSPSVSNLPSHFQYHQQQQQQQYHHYLKQGFSQQRTPSLNPLPQVPTILKDPFLEMNAKAPYHIIAINTQECEREIREAVLFPSKSVWEKYLQKSLGPDYVMIKTETMAALHLAVFIWKPIEDLVTAVDSSTVATGIGGIVGNKGAVAISVYLGSMSFLFVNAHLTAHQNNTQARNNDYKRIIQELQLNDAPKSSPGGWYFGGDMRLRRHYNSPPVATGPSLQKPAYYGNNSNNKNNNSNSNIKRNDNAGGGSNGEKKSTNQSSTHSDGSESKKSSNNKNEGDKDKDKDPRMPRKDGRESGDSNVTQNSSANVDITNQFDYTFWAGDLNYRVDMTRAEADECLQKGDLKLMAYHFDNILDITCA</sequence>
<dbReference type="SMART" id="SM00128">
    <property type="entry name" value="IPPc"/>
    <property type="match status" value="1"/>
</dbReference>
<dbReference type="InterPro" id="IPR046985">
    <property type="entry name" value="IP5"/>
</dbReference>